<dbReference type="PANTHER" id="PTHR43859:SF4">
    <property type="entry name" value="BUTANOATE--COA LIGASE AAE1-RELATED"/>
    <property type="match status" value="1"/>
</dbReference>
<keyword evidence="2 6" id="KW-0436">Ligase</keyword>
<comment type="similarity">
    <text evidence="1">Belongs to the ATP-dependent AMP-binding enzyme family.</text>
</comment>
<dbReference type="Gene3D" id="3.40.50.12780">
    <property type="entry name" value="N-terminal domain of ligase-like"/>
    <property type="match status" value="1"/>
</dbReference>
<evidence type="ECO:0000256" key="3">
    <source>
        <dbReference type="ARBA" id="ARBA00022832"/>
    </source>
</evidence>
<dbReference type="InterPro" id="IPR025110">
    <property type="entry name" value="AMP-bd_C"/>
</dbReference>
<name>H5SKN1_9ZZZZ</name>
<evidence type="ECO:0000259" key="5">
    <source>
        <dbReference type="Pfam" id="PF13193"/>
    </source>
</evidence>
<keyword evidence="4" id="KW-0443">Lipid metabolism</keyword>
<dbReference type="GO" id="GO:0006631">
    <property type="term" value="P:fatty acid metabolic process"/>
    <property type="evidence" value="ECO:0007669"/>
    <property type="project" value="UniProtKB-KW"/>
</dbReference>
<accession>H5SKN1</accession>
<dbReference type="InterPro" id="IPR045851">
    <property type="entry name" value="AMP-bd_C_sf"/>
</dbReference>
<organism evidence="6">
    <name type="scientific">uncultured prokaryote</name>
    <dbReference type="NCBI Taxonomy" id="198431"/>
    <lineage>
        <taxon>unclassified sequences</taxon>
        <taxon>environmental samples</taxon>
    </lineage>
</organism>
<reference evidence="6" key="2">
    <citation type="journal article" date="2012" name="PLoS ONE">
        <title>A Deeply Branching Thermophilic Bacterium with an Ancient Acetyl-CoA Pathway Dominates a Subsurface Ecosystem.</title>
        <authorList>
            <person name="Takami H."/>
            <person name="Noguchi H."/>
            <person name="Takaki Y."/>
            <person name="Uchiyama I."/>
            <person name="Toyoda A."/>
            <person name="Nishi S."/>
            <person name="Chee G.-J."/>
            <person name="Arai W."/>
            <person name="Nunoura T."/>
            <person name="Itoh T."/>
            <person name="Hattori M."/>
            <person name="Takai K."/>
        </authorList>
    </citation>
    <scope>NUCLEOTIDE SEQUENCE</scope>
</reference>
<evidence type="ECO:0000256" key="4">
    <source>
        <dbReference type="ARBA" id="ARBA00023098"/>
    </source>
</evidence>
<protein>
    <submittedName>
        <fullName evidence="6">AMP-dependent synthetase and ligase</fullName>
    </submittedName>
</protein>
<dbReference type="GO" id="GO:0016874">
    <property type="term" value="F:ligase activity"/>
    <property type="evidence" value="ECO:0007669"/>
    <property type="project" value="UniProtKB-KW"/>
</dbReference>
<dbReference type="FunFam" id="3.30.300.30:FF:000008">
    <property type="entry name" value="2,3-dihydroxybenzoate-AMP ligase"/>
    <property type="match status" value="1"/>
</dbReference>
<gene>
    <name evidence="6" type="ORF">HGMM_F42E07C19</name>
</gene>
<proteinExistence type="inferred from homology"/>
<dbReference type="SUPFAM" id="SSF56801">
    <property type="entry name" value="Acetyl-CoA synthetase-like"/>
    <property type="match status" value="1"/>
</dbReference>
<reference evidence="6" key="1">
    <citation type="journal article" date="2005" name="Environ. Microbiol.">
        <title>Genetic and functional properties of uncultivated thermophilic crenarchaeotes from a subsurface gold mine as revealed by analysis of genome fragments.</title>
        <authorList>
            <person name="Nunoura T."/>
            <person name="Hirayama H."/>
            <person name="Takami H."/>
            <person name="Oida H."/>
            <person name="Nishi S."/>
            <person name="Shimamura S."/>
            <person name="Suzuki Y."/>
            <person name="Inagaki F."/>
            <person name="Takai K."/>
            <person name="Nealson K.H."/>
            <person name="Horikoshi K."/>
        </authorList>
    </citation>
    <scope>NUCLEOTIDE SEQUENCE</scope>
</reference>
<dbReference type="PANTHER" id="PTHR43859">
    <property type="entry name" value="ACYL-ACTIVATING ENZYME"/>
    <property type="match status" value="1"/>
</dbReference>
<evidence type="ECO:0000313" key="6">
    <source>
        <dbReference type="EMBL" id="BAL56717.1"/>
    </source>
</evidence>
<keyword evidence="3" id="KW-0276">Fatty acid metabolism</keyword>
<sequence length="146" mass="16240">MAAGYHRGEAPDSWTPDGWFRTGDVAVVDPAGQIRIVDRTKDLIKSGGEWISSVDLENALMAHPKVQEAAVVAVPHPQLMERPLAVVVPKPGQTPTPEELRAFLGQHFPKWWLPDAFVFATEIPKTSTGELAKAALRERYRTWSWS</sequence>
<dbReference type="InterPro" id="IPR042099">
    <property type="entry name" value="ANL_N_sf"/>
</dbReference>
<feature type="domain" description="AMP-binding enzyme C-terminal" evidence="5">
    <location>
        <begin position="56"/>
        <end position="129"/>
    </location>
</feature>
<dbReference type="Pfam" id="PF13193">
    <property type="entry name" value="AMP-binding_C"/>
    <property type="match status" value="1"/>
</dbReference>
<evidence type="ECO:0000256" key="2">
    <source>
        <dbReference type="ARBA" id="ARBA00022598"/>
    </source>
</evidence>
<dbReference type="EMBL" id="AP011756">
    <property type="protein sequence ID" value="BAL56717.1"/>
    <property type="molecule type" value="Genomic_DNA"/>
</dbReference>
<evidence type="ECO:0000256" key="1">
    <source>
        <dbReference type="ARBA" id="ARBA00006432"/>
    </source>
</evidence>
<dbReference type="AlphaFoldDB" id="H5SKN1"/>
<dbReference type="Gene3D" id="3.30.300.30">
    <property type="match status" value="1"/>
</dbReference>